<evidence type="ECO:0000313" key="4">
    <source>
        <dbReference type="Proteomes" id="UP000196485"/>
    </source>
</evidence>
<evidence type="ECO:0000313" key="3">
    <source>
        <dbReference type="EMBL" id="SMY15796.1"/>
    </source>
</evidence>
<dbReference type="RefSeq" id="WP_087819951.1">
    <property type="nucleotide sequence ID" value="NZ_FYAH01000001.1"/>
</dbReference>
<reference evidence="4" key="1">
    <citation type="submission" date="2017-06" db="EMBL/GenBank/DDBJ databases">
        <authorList>
            <person name="Rodrigo-Torres L."/>
            <person name="Arahal R. D."/>
            <person name="Lucena T."/>
        </authorList>
    </citation>
    <scope>NUCLEOTIDE SEQUENCE [LARGE SCALE GENOMIC DNA]</scope>
    <source>
        <strain evidence="4">type strain: CECT 9192</strain>
    </source>
</reference>
<dbReference type="InterPro" id="IPR036380">
    <property type="entry name" value="Isochorismatase-like_sf"/>
</dbReference>
<dbReference type="Proteomes" id="UP000196485">
    <property type="component" value="Unassembled WGS sequence"/>
</dbReference>
<gene>
    <name evidence="3" type="primary">yecD</name>
    <name evidence="3" type="ORF">PAQU9191_01019</name>
</gene>
<dbReference type="GO" id="GO:0016787">
    <property type="term" value="F:hydrolase activity"/>
    <property type="evidence" value="ECO:0007669"/>
    <property type="project" value="UniProtKB-KW"/>
</dbReference>
<feature type="domain" description="Isochorismatase-like" evidence="2">
    <location>
        <begin position="4"/>
        <end position="179"/>
    </location>
</feature>
<dbReference type="PANTHER" id="PTHR43540:SF1">
    <property type="entry name" value="ISOCHORISMATASE HYDROLASE"/>
    <property type="match status" value="1"/>
</dbReference>
<dbReference type="AlphaFoldDB" id="A0A1Y6KWS4"/>
<dbReference type="Pfam" id="PF00857">
    <property type="entry name" value="Isochorismatase"/>
    <property type="match status" value="1"/>
</dbReference>
<keyword evidence="1 3" id="KW-0378">Hydrolase</keyword>
<keyword evidence="4" id="KW-1185">Reference proteome</keyword>
<dbReference type="InterPro" id="IPR050272">
    <property type="entry name" value="Isochorismatase-like_hydrls"/>
</dbReference>
<dbReference type="EC" id="3.-.-.-" evidence="3"/>
<organism evidence="3 4">
    <name type="scientific">Photobacterium aquimaris</name>
    <dbReference type="NCBI Taxonomy" id="512643"/>
    <lineage>
        <taxon>Bacteria</taxon>
        <taxon>Pseudomonadati</taxon>
        <taxon>Pseudomonadota</taxon>
        <taxon>Gammaproteobacteria</taxon>
        <taxon>Vibrionales</taxon>
        <taxon>Vibrionaceae</taxon>
        <taxon>Photobacterium</taxon>
    </lineage>
</organism>
<proteinExistence type="predicted"/>
<dbReference type="CDD" id="cd00431">
    <property type="entry name" value="cysteine_hydrolases"/>
    <property type="match status" value="1"/>
</dbReference>
<evidence type="ECO:0000259" key="2">
    <source>
        <dbReference type="Pfam" id="PF00857"/>
    </source>
</evidence>
<dbReference type="SUPFAM" id="SSF52499">
    <property type="entry name" value="Isochorismatase-like hydrolases"/>
    <property type="match status" value="1"/>
</dbReference>
<dbReference type="InterPro" id="IPR000868">
    <property type="entry name" value="Isochorismatase-like_dom"/>
</dbReference>
<dbReference type="EMBL" id="FYAH01000001">
    <property type="protein sequence ID" value="SMY15796.1"/>
    <property type="molecule type" value="Genomic_DNA"/>
</dbReference>
<name>A0A1Y6KWS4_9GAMM</name>
<evidence type="ECO:0000256" key="1">
    <source>
        <dbReference type="ARBA" id="ARBA00022801"/>
    </source>
</evidence>
<dbReference type="Gene3D" id="3.40.50.850">
    <property type="entry name" value="Isochorismatase-like"/>
    <property type="match status" value="1"/>
</dbReference>
<sequence>MNKALVIIDFINDIVDKNGKIPSCAEQVSTHHVINNANIAIQWAKENSLPCIFVKVGFQPNYLELPHHSPMFGKAQQYRALELGKWGTEFHPDLHVAADDTVVIKSRVNPFYNTELDSILRVNAITDVYFCGVSTCWAIQSAVRDAHDRDYSVHIVSDACTSATEQDHQRSLAMLSRIATLHQAKNLSQI</sequence>
<protein>
    <submittedName>
        <fullName evidence="3">Isochorismatase family protein YecD</fullName>
        <ecNumber evidence="3">3.-.-.-</ecNumber>
    </submittedName>
</protein>
<accession>A0A1Y6KWS4</accession>
<dbReference type="PANTHER" id="PTHR43540">
    <property type="entry name" value="PEROXYUREIDOACRYLATE/UREIDOACRYLATE AMIDOHYDROLASE-RELATED"/>
    <property type="match status" value="1"/>
</dbReference>